<accession>J8ZSX5</accession>
<keyword evidence="3" id="KW-0812">Transmembrane</keyword>
<evidence type="ECO:0000256" key="2">
    <source>
        <dbReference type="SAM" id="MobiDB-lite"/>
    </source>
</evidence>
<reference evidence="4 5" key="1">
    <citation type="submission" date="2011-08" db="EMBL/GenBank/DDBJ databases">
        <authorList>
            <person name="Liu Z.J."/>
            <person name="Shi F.L."/>
            <person name="Lu J.Q."/>
            <person name="Li M."/>
            <person name="Wang Z.L."/>
        </authorList>
    </citation>
    <scope>NUCLEOTIDE SEQUENCE [LARGE SCALE GENOMIC DNA]</scope>
    <source>
        <strain evidence="4 5">USNM 41457</strain>
    </source>
</reference>
<feature type="compositionally biased region" description="Polar residues" evidence="2">
    <location>
        <begin position="486"/>
        <end position="504"/>
    </location>
</feature>
<evidence type="ECO:0000256" key="1">
    <source>
        <dbReference type="SAM" id="Coils"/>
    </source>
</evidence>
<feature type="coiled-coil region" evidence="1">
    <location>
        <begin position="99"/>
        <end position="144"/>
    </location>
</feature>
<gene>
    <name evidence="4" type="ORF">EDEG_02839</name>
</gene>
<dbReference type="Proteomes" id="UP000003163">
    <property type="component" value="Unassembled WGS sequence"/>
</dbReference>
<feature type="region of interest" description="Disordered" evidence="2">
    <location>
        <begin position="46"/>
        <end position="69"/>
    </location>
</feature>
<proteinExistence type="predicted"/>
<feature type="region of interest" description="Disordered" evidence="2">
    <location>
        <begin position="694"/>
        <end position="755"/>
    </location>
</feature>
<feature type="compositionally biased region" description="Low complexity" evidence="2">
    <location>
        <begin position="694"/>
        <end position="705"/>
    </location>
</feature>
<keyword evidence="3" id="KW-1133">Transmembrane helix</keyword>
<organism evidence="4 5">
    <name type="scientific">Edhazardia aedis (strain USNM 41457)</name>
    <name type="common">Microsporidian parasite</name>
    <dbReference type="NCBI Taxonomy" id="1003232"/>
    <lineage>
        <taxon>Eukaryota</taxon>
        <taxon>Fungi</taxon>
        <taxon>Fungi incertae sedis</taxon>
        <taxon>Microsporidia</taxon>
        <taxon>Edhazardia</taxon>
    </lineage>
</organism>
<name>J8ZSX5_EDHAE</name>
<keyword evidence="5" id="KW-1185">Reference proteome</keyword>
<feature type="compositionally biased region" description="Basic and acidic residues" evidence="2">
    <location>
        <begin position="654"/>
        <end position="665"/>
    </location>
</feature>
<feature type="region of interest" description="Disordered" evidence="2">
    <location>
        <begin position="450"/>
        <end position="504"/>
    </location>
</feature>
<evidence type="ECO:0000256" key="3">
    <source>
        <dbReference type="SAM" id="Phobius"/>
    </source>
</evidence>
<feature type="transmembrane region" description="Helical" evidence="3">
    <location>
        <begin position="7"/>
        <end position="27"/>
    </location>
</feature>
<dbReference type="HOGENOM" id="CLU_368818_0_0_1"/>
<comment type="caution">
    <text evidence="4">The sequence shown here is derived from an EMBL/GenBank/DDBJ whole genome shotgun (WGS) entry which is preliminary data.</text>
</comment>
<evidence type="ECO:0000313" key="5">
    <source>
        <dbReference type="Proteomes" id="UP000003163"/>
    </source>
</evidence>
<dbReference type="InParanoid" id="J8ZSX5"/>
<protein>
    <submittedName>
        <fullName evidence="4">Uncharacterized protein</fullName>
    </submittedName>
</protein>
<dbReference type="VEuPathDB" id="MicrosporidiaDB:EDEG_02839"/>
<evidence type="ECO:0000313" key="4">
    <source>
        <dbReference type="EMBL" id="EJW02768.1"/>
    </source>
</evidence>
<keyword evidence="1" id="KW-0175">Coiled coil</keyword>
<reference evidence="5" key="2">
    <citation type="submission" date="2015-07" db="EMBL/GenBank/DDBJ databases">
        <title>Contrasting host-pathogen interactions and genome evolution in two generalist and specialist microsporidian pathogens of mosquitoes.</title>
        <authorList>
            <consortium name="The Broad Institute Genomics Platform"/>
            <consortium name="The Broad Institute Genome Sequencing Center for Infectious Disease"/>
            <person name="Cuomo C.A."/>
            <person name="Sanscrainte N.D."/>
            <person name="Goldberg J.M."/>
            <person name="Heiman D."/>
            <person name="Young S."/>
            <person name="Zeng Q."/>
            <person name="Becnel J.J."/>
            <person name="Birren B.W."/>
        </authorList>
    </citation>
    <scope>NUCLEOTIDE SEQUENCE [LARGE SCALE GENOMIC DNA]</scope>
    <source>
        <strain evidence="5">USNM 41457</strain>
    </source>
</reference>
<feature type="compositionally biased region" description="Polar residues" evidence="2">
    <location>
        <begin position="50"/>
        <end position="69"/>
    </location>
</feature>
<sequence>MDFSTKMVRVALYPMIISFVFFLIFMLTKSKKKEYVEENSVRKSHRYLQKKTSSSSAQQNESKENNNCSLEEEISSHANSFYYIPLEDSSTAESRMKEVEEVRAKVIEKEEQERKIKEEIEKRIKEEKENAIKLKREQEAKELAALNEPQIIEIVRKKLQIAIINSVNFANKIVEKLSKIFFVAKKCTEIMIENLKKGYEKIQAVIQTFFGNCMDSYSNLGPGIQIFNESGLGLTPSNNINQNNNEKINPHMHYKLLERKKALKKPYVNQIILPFIAALRSYSQLTFKFKKLIIKAKTKINDKLQNRIINPTKEISFKCFVCLSNFTHAVIEKHQKFQFISMLVQLKSYILCSGGLINNEILRMYNGIYNFLRLPQIEAQSAQTTEQNKLSTTENNENRVFFSLLRNFNLLNVLSYIRDFNFIRVNLRFGSRKIFAMIFQVDDKQKFSESPQIKKIVEPESQKNTVKKKSTAVSNPETKPEENRNPENQQINANDNSKTSSQASQGEIVPFNEANNNSELSKMKNINITEMLIRPGSIKIRGIITWAGNLNLGCTIIYLIKELNNFVSNKTSKILPAKKLCENTGSLHDVNETDEFEDALDCVCGLKDNIISALELSNKTNLKDVNIEVQILTKKMEDGLYSKFEENPCRHRSEIKSKEKIEKSDANSQNNPKTIQTIYKSSSEEEIFEMALSNISSDSSSTPGSDNDVYYSAECNSDESSEYYSFDSTSEEGCDEKDAIDAEENEKDSAEQKKI</sequence>
<keyword evidence="3" id="KW-0472">Membrane</keyword>
<feature type="region of interest" description="Disordered" evidence="2">
    <location>
        <begin position="654"/>
        <end position="674"/>
    </location>
</feature>
<dbReference type="EMBL" id="AFBI03000057">
    <property type="protein sequence ID" value="EJW02768.1"/>
    <property type="molecule type" value="Genomic_DNA"/>
</dbReference>
<dbReference type="AlphaFoldDB" id="J8ZSX5"/>